<keyword evidence="7" id="KW-1185">Reference proteome</keyword>
<dbReference type="Pfam" id="PF00400">
    <property type="entry name" value="WD40"/>
    <property type="match status" value="14"/>
</dbReference>
<protein>
    <recommendedName>
        <fullName evidence="8">CHAT domain-containing protein</fullName>
    </recommendedName>
</protein>
<dbReference type="SMART" id="SM00320">
    <property type="entry name" value="WD40"/>
    <property type="match status" value="14"/>
</dbReference>
<proteinExistence type="predicted"/>
<name>A0A433UNA5_9CYAN</name>
<dbReference type="RefSeq" id="WP_127087036.1">
    <property type="nucleotide sequence ID" value="NZ_RSCL01000042.1"/>
</dbReference>
<dbReference type="Proteomes" id="UP000271624">
    <property type="component" value="Unassembled WGS sequence"/>
</dbReference>
<feature type="repeat" description="WD" evidence="3">
    <location>
        <begin position="1382"/>
        <end position="1414"/>
    </location>
</feature>
<feature type="repeat" description="WD" evidence="3">
    <location>
        <begin position="1341"/>
        <end position="1382"/>
    </location>
</feature>
<dbReference type="Gene3D" id="3.40.50.300">
    <property type="entry name" value="P-loop containing nucleotide triphosphate hydrolases"/>
    <property type="match status" value="1"/>
</dbReference>
<evidence type="ECO:0000313" key="6">
    <source>
        <dbReference type="EMBL" id="RUS95302.1"/>
    </source>
</evidence>
<feature type="repeat" description="WD" evidence="3">
    <location>
        <begin position="1054"/>
        <end position="1095"/>
    </location>
</feature>
<dbReference type="PROSITE" id="PS50294">
    <property type="entry name" value="WD_REPEATS_REGION"/>
    <property type="match status" value="14"/>
</dbReference>
<dbReference type="PROSITE" id="PS50082">
    <property type="entry name" value="WD_REPEATS_2"/>
    <property type="match status" value="14"/>
</dbReference>
<dbReference type="SUPFAM" id="SSF52540">
    <property type="entry name" value="P-loop containing nucleoside triphosphate hydrolases"/>
    <property type="match status" value="1"/>
</dbReference>
<feature type="repeat" description="WD" evidence="3">
    <location>
        <begin position="1096"/>
        <end position="1126"/>
    </location>
</feature>
<comment type="caution">
    <text evidence="6">The sequence shown here is derived from an EMBL/GenBank/DDBJ whole genome shotgun (WGS) entry which is preliminary data.</text>
</comment>
<keyword evidence="2" id="KW-0677">Repeat</keyword>
<feature type="repeat" description="WD" evidence="3">
    <location>
        <begin position="1465"/>
        <end position="1506"/>
    </location>
</feature>
<dbReference type="InterPro" id="IPR001680">
    <property type="entry name" value="WD40_rpt"/>
</dbReference>
<evidence type="ECO:0008006" key="8">
    <source>
        <dbReference type="Google" id="ProtNLM"/>
    </source>
</evidence>
<gene>
    <name evidence="6" type="ORF">DSM106972_090780</name>
</gene>
<sequence length="1535" mass="170679">MVVSINLDFGDGDFEHGFEQGQFLITIATSNSKNTQIATQLSPSPEIPKLYEHWKHQYYYLLQRRQQRGFKNNQPTHISSQDCHQQAKALRRQLHEWLEPVNLELETILQQYADSEIHLVIHTEKVISLTTKDILHRLPWQEWNLCFQNLSNGNNVIKNYTGEAALCFNSNEANTAYNFNNDKIRRVKIISIFGDSQGINTNADKELLSKLKKRGAELINLIEPSPADFIKLWDEPCDILFFAGHSETKNDGTTGIIKINRHESLSLADIKKTLLAAIAKGLKLAIFNSCDGLGLATQLAELNLPYIIVWREVVPDVIAQKFISYFLSSFASGKSLFASVRETRDKLFELAESQNSEKQLPGITWLPIICQNTVEPPPLWSDLGGLTGVLPDNPYRGLSAFQESDAPFYFGRDKFIADLLNVVYNMPLISVIGASGSGKSSVVFAGLVPRLRSAHDVEIISFRPENKPFDNLVIALSHLDPNIRDAASKFDSRLAQMSLDLDWCHDETKLHNYIQDIISVSKYHRLVLIVDQFEEIYTLTEETERHSFLKALYLVIKHTSNFTLVLTLRADFLGIVLNSLFGKALQEYTPLLLAPMNSEELRDAIEKPAALMKVELHFGLTNKLIDDLGNHPGRLPLLEFALTQLWEKQENWFLTHQAYEGIGGLEKALALHADEALRNLSESEKQQAERVFIQLVRPGEGTQDTRRVATRYDVGKKNWGLVKRLADERLVVTGWDETEKIETVEIAHEALIQEWRTLQKWIETNREFRIWQERLKQEIRDWVSSAQNPEALLQGVRLAVAEDWYKQRTDEITSQARLFITASIKWRKKEQQKLLRRRQLTIFTLTSVLIITLMLALNAWWQWQNSAKSEVKAISASSAALFVSNQRLDALREAIRAKQKLHNLGSVDALTQNKIELVLRQAVYGAVESNRLEGHTGEVKSVVFSPDGNMLASTSSDKTVKLWKRDGALLNTIPGHEAGVLGVAISPDGQIASASEDNTIKLWSNSGALLHTFKGHLDAVEAIAFSPDGKTLASASNDTTIKLWNRNGTLLDTLKGHLGAVETVAFSRDGKILASAGNDKTVKLWNVETRAFLKTIAQHDDKIWNIAISPDGNIIASASADGTIKLSNKEGNLLKTLRGHQAPVSGVAFSPDGKILASSSWDNTVKLWNQDGALLTTLTGHTDRVWKVAFSPDSKILASVSLDNTIRIWKLDSALLTTLQGHNASVIGVAISPDGKTVASASDDKTLKLWSQDTTLPVTIDNKAAVYRVAFSPDNSTIALAGVDGTVKLWDKNGTLLKVLVGHKAGIWAVAFSPDGNTIASAGWDKTVKLWNKNGAELKTFNGHQETVWDVAISPDGNTIASASSDKTIKLWNRDGAELITLKGHDSGIWGVTFSPDGNIIASASEDKTVKLWKRDGTLLNTLKGHQAVVFAVAISPNGKILASASADKTIKLWNLKTGAELATLNGHSGRVWRVAFSLDNKTLASASDDKTVILWNLDHAAELNKVLAYGCDWVRDYLKTNPHVNKSDRTLCNK</sequence>
<feature type="repeat" description="WD" evidence="3">
    <location>
        <begin position="1300"/>
        <end position="1332"/>
    </location>
</feature>
<keyword evidence="1 3" id="KW-0853">WD repeat</keyword>
<feature type="repeat" description="WD" evidence="3">
    <location>
        <begin position="1219"/>
        <end position="1251"/>
    </location>
</feature>
<dbReference type="PANTHER" id="PTHR19879:SF9">
    <property type="entry name" value="TRANSCRIPTION INITIATION FACTOR TFIID SUBUNIT 5"/>
    <property type="match status" value="1"/>
</dbReference>
<evidence type="ECO:0000256" key="3">
    <source>
        <dbReference type="PROSITE-ProRule" id="PRU00221"/>
    </source>
</evidence>
<feature type="domain" description="Novel STAND NTPase 1" evidence="5">
    <location>
        <begin position="394"/>
        <end position="789"/>
    </location>
</feature>
<dbReference type="InterPro" id="IPR027417">
    <property type="entry name" value="P-loop_NTPase"/>
</dbReference>
<organism evidence="6 7">
    <name type="scientific">Dulcicalothrix desertica PCC 7102</name>
    <dbReference type="NCBI Taxonomy" id="232991"/>
    <lineage>
        <taxon>Bacteria</taxon>
        <taxon>Bacillati</taxon>
        <taxon>Cyanobacteriota</taxon>
        <taxon>Cyanophyceae</taxon>
        <taxon>Nostocales</taxon>
        <taxon>Calotrichaceae</taxon>
        <taxon>Dulcicalothrix</taxon>
    </lineage>
</organism>
<evidence type="ECO:0000259" key="5">
    <source>
        <dbReference type="Pfam" id="PF20703"/>
    </source>
</evidence>
<dbReference type="Pfam" id="PF12770">
    <property type="entry name" value="CHAT"/>
    <property type="match status" value="1"/>
</dbReference>
<dbReference type="Gene3D" id="2.130.10.10">
    <property type="entry name" value="YVTN repeat-like/Quinoprotein amine dehydrogenase"/>
    <property type="match status" value="6"/>
</dbReference>
<dbReference type="InterPro" id="IPR024983">
    <property type="entry name" value="CHAT_dom"/>
</dbReference>
<dbReference type="PANTHER" id="PTHR19879">
    <property type="entry name" value="TRANSCRIPTION INITIATION FACTOR TFIID"/>
    <property type="match status" value="1"/>
</dbReference>
<feature type="repeat" description="WD" evidence="3">
    <location>
        <begin position="1259"/>
        <end position="1291"/>
    </location>
</feature>
<dbReference type="InterPro" id="IPR015943">
    <property type="entry name" value="WD40/YVTN_repeat-like_dom_sf"/>
</dbReference>
<evidence type="ECO:0000259" key="4">
    <source>
        <dbReference type="Pfam" id="PF12770"/>
    </source>
</evidence>
<feature type="repeat" description="WD" evidence="3">
    <location>
        <begin position="1178"/>
        <end position="1219"/>
    </location>
</feature>
<dbReference type="InterPro" id="IPR019775">
    <property type="entry name" value="WD40_repeat_CS"/>
</dbReference>
<dbReference type="InterPro" id="IPR049052">
    <property type="entry name" value="nSTAND1"/>
</dbReference>
<accession>A0A433UNA5</accession>
<dbReference type="InterPro" id="IPR020472">
    <property type="entry name" value="WD40_PAC1"/>
</dbReference>
<feature type="repeat" description="WD" evidence="3">
    <location>
        <begin position="1137"/>
        <end position="1169"/>
    </location>
</feature>
<dbReference type="InterPro" id="IPR036322">
    <property type="entry name" value="WD40_repeat_dom_sf"/>
</dbReference>
<dbReference type="CDD" id="cd00200">
    <property type="entry name" value="WD40"/>
    <property type="match status" value="2"/>
</dbReference>
<evidence type="ECO:0000256" key="1">
    <source>
        <dbReference type="ARBA" id="ARBA00022574"/>
    </source>
</evidence>
<feature type="domain" description="CHAT" evidence="4">
    <location>
        <begin position="234"/>
        <end position="353"/>
    </location>
</feature>
<reference evidence="6" key="2">
    <citation type="journal article" date="2019" name="Genome Biol. Evol.">
        <title>Day and night: Metabolic profiles and evolutionary relationships of six axenic non-marine cyanobacteria.</title>
        <authorList>
            <person name="Will S.E."/>
            <person name="Henke P."/>
            <person name="Boedeker C."/>
            <person name="Huang S."/>
            <person name="Brinkmann H."/>
            <person name="Rohde M."/>
            <person name="Jarek M."/>
            <person name="Friedl T."/>
            <person name="Seufert S."/>
            <person name="Schumacher M."/>
            <person name="Overmann J."/>
            <person name="Neumann-Schaal M."/>
            <person name="Petersen J."/>
        </authorList>
    </citation>
    <scope>NUCLEOTIDE SEQUENCE [LARGE SCALE GENOMIC DNA]</scope>
    <source>
        <strain evidence="6">PCC 7102</strain>
    </source>
</reference>
<reference evidence="6" key="1">
    <citation type="submission" date="2018-12" db="EMBL/GenBank/DDBJ databases">
        <authorList>
            <person name="Will S."/>
            <person name="Neumann-Schaal M."/>
            <person name="Henke P."/>
        </authorList>
    </citation>
    <scope>NUCLEOTIDE SEQUENCE</scope>
    <source>
        <strain evidence="6">PCC 7102</strain>
    </source>
</reference>
<feature type="repeat" description="WD" evidence="3">
    <location>
        <begin position="932"/>
        <end position="964"/>
    </location>
</feature>
<dbReference type="OrthoDB" id="500003at2"/>
<feature type="repeat" description="WD" evidence="3">
    <location>
        <begin position="1013"/>
        <end position="1045"/>
    </location>
</feature>
<dbReference type="SUPFAM" id="SSF50978">
    <property type="entry name" value="WD40 repeat-like"/>
    <property type="match status" value="2"/>
</dbReference>
<dbReference type="PRINTS" id="PR00320">
    <property type="entry name" value="GPROTEINBRPT"/>
</dbReference>
<dbReference type="EMBL" id="RSCL01000042">
    <property type="protein sequence ID" value="RUS95302.1"/>
    <property type="molecule type" value="Genomic_DNA"/>
</dbReference>
<dbReference type="Pfam" id="PF20703">
    <property type="entry name" value="nSTAND1"/>
    <property type="match status" value="1"/>
</dbReference>
<dbReference type="PROSITE" id="PS00678">
    <property type="entry name" value="WD_REPEATS_1"/>
    <property type="match status" value="3"/>
</dbReference>
<evidence type="ECO:0000256" key="2">
    <source>
        <dbReference type="ARBA" id="ARBA00022737"/>
    </source>
</evidence>
<evidence type="ECO:0000313" key="7">
    <source>
        <dbReference type="Proteomes" id="UP000271624"/>
    </source>
</evidence>
<feature type="repeat" description="WD" evidence="3">
    <location>
        <begin position="973"/>
        <end position="1004"/>
    </location>
</feature>
<feature type="repeat" description="WD" evidence="3">
    <location>
        <begin position="1423"/>
        <end position="1464"/>
    </location>
</feature>